<name>A0ABU8SFB9_9LACO</name>
<evidence type="ECO:0000313" key="2">
    <source>
        <dbReference type="EMBL" id="MEJ6348031.1"/>
    </source>
</evidence>
<dbReference type="Proteomes" id="UP001377804">
    <property type="component" value="Unassembled WGS sequence"/>
</dbReference>
<accession>A0ABU8SFB9</accession>
<proteinExistence type="predicted"/>
<keyword evidence="1" id="KW-1133">Transmembrane helix</keyword>
<keyword evidence="1" id="KW-0472">Membrane</keyword>
<feature type="transmembrane region" description="Helical" evidence="1">
    <location>
        <begin position="128"/>
        <end position="161"/>
    </location>
</feature>
<dbReference type="EMBL" id="JAWMWG010000001">
    <property type="protein sequence ID" value="MEJ6348031.1"/>
    <property type="molecule type" value="Genomic_DNA"/>
</dbReference>
<evidence type="ECO:0008006" key="4">
    <source>
        <dbReference type="Google" id="ProtNLM"/>
    </source>
</evidence>
<keyword evidence="1" id="KW-0812">Transmembrane</keyword>
<sequence length="277" mass="31916">MDNHYYMIKAKAKQLLAKQQPYYISLTALANIGFIIIRFVSTIILMTTFFQIVQASTAYYYVGNSLTTPSIFNYFVGFLFFGSPGLIFVSWLNRGMDIKFLEWYRKETVSDKASGIKDSFALFSHNRFFPYTILSILVLITKMITAGIAGLIATWMTLFIALFNSLDSTTNFFAAFLGAIIFWVIKSLLDLFISQVYLIYYDLMSQNKASFALALAKSLSMISKNLTTYIWLNMSFIGWNILDFCCFGILRLAWLDAYMRMTYVGFYDYMKERESIG</sequence>
<feature type="transmembrane region" description="Helical" evidence="1">
    <location>
        <begin position="211"/>
        <end position="231"/>
    </location>
</feature>
<gene>
    <name evidence="2" type="ORF">R4Y45_02155</name>
</gene>
<dbReference type="RefSeq" id="WP_339968821.1">
    <property type="nucleotide sequence ID" value="NZ_JAWMWG010000001.1"/>
</dbReference>
<feature type="transmembrane region" description="Helical" evidence="1">
    <location>
        <begin position="237"/>
        <end position="254"/>
    </location>
</feature>
<evidence type="ECO:0000256" key="1">
    <source>
        <dbReference type="SAM" id="Phobius"/>
    </source>
</evidence>
<comment type="caution">
    <text evidence="2">The sequence shown here is derived from an EMBL/GenBank/DDBJ whole genome shotgun (WGS) entry which is preliminary data.</text>
</comment>
<feature type="transmembrane region" description="Helical" evidence="1">
    <location>
        <begin position="173"/>
        <end position="199"/>
    </location>
</feature>
<keyword evidence="3" id="KW-1185">Reference proteome</keyword>
<protein>
    <recommendedName>
        <fullName evidence="4">DUF975 family protein</fullName>
    </recommendedName>
</protein>
<feature type="transmembrane region" description="Helical" evidence="1">
    <location>
        <begin position="21"/>
        <end position="51"/>
    </location>
</feature>
<evidence type="ECO:0000313" key="3">
    <source>
        <dbReference type="Proteomes" id="UP001377804"/>
    </source>
</evidence>
<organism evidence="2 3">
    <name type="scientific">Holzapfeliella saturejae</name>
    <dbReference type="NCBI Taxonomy" id="3082953"/>
    <lineage>
        <taxon>Bacteria</taxon>
        <taxon>Bacillati</taxon>
        <taxon>Bacillota</taxon>
        <taxon>Bacilli</taxon>
        <taxon>Lactobacillales</taxon>
        <taxon>Lactobacillaceae</taxon>
        <taxon>Holzapfeliella</taxon>
    </lineage>
</organism>
<feature type="transmembrane region" description="Helical" evidence="1">
    <location>
        <begin position="71"/>
        <end position="92"/>
    </location>
</feature>
<reference evidence="2 3" key="1">
    <citation type="submission" date="2023-10" db="EMBL/GenBank/DDBJ databases">
        <title>Holzapfeliella saturejae sp. nov. isolated from Satureja montana flowers.</title>
        <authorList>
            <person name="Alcantara C."/>
            <person name="Zuniga M."/>
            <person name="Landete J.M."/>
            <person name="Monedero V."/>
        </authorList>
    </citation>
    <scope>NUCLEOTIDE SEQUENCE [LARGE SCALE GENOMIC DNA]</scope>
    <source>
        <strain evidence="2 3">He02</strain>
    </source>
</reference>